<dbReference type="Proteomes" id="UP000758652">
    <property type="component" value="Unassembled WGS sequence"/>
</dbReference>
<dbReference type="PANTHER" id="PTHR42924:SF3">
    <property type="entry name" value="POLYMERASE_HISTIDINOL PHOSPHATASE N-TERMINAL DOMAIN-CONTAINING PROTEIN"/>
    <property type="match status" value="1"/>
</dbReference>
<dbReference type="NCBIfam" id="NF038032">
    <property type="entry name" value="CehA_McbA_metalo"/>
    <property type="match status" value="1"/>
</dbReference>
<reference evidence="1 2" key="1">
    <citation type="submission" date="2020-10" db="EMBL/GenBank/DDBJ databases">
        <title>ChiBAC.</title>
        <authorList>
            <person name="Zenner C."/>
            <person name="Hitch T.C.A."/>
            <person name="Clavel T."/>
        </authorList>
    </citation>
    <scope>NUCLEOTIDE SEQUENCE [LARGE SCALE GENOMIC DNA]</scope>
    <source>
        <strain evidence="1 2">DSM 108991</strain>
    </source>
</reference>
<dbReference type="InterPro" id="IPR052018">
    <property type="entry name" value="PHP_domain"/>
</dbReference>
<dbReference type="Gene3D" id="3.20.20.140">
    <property type="entry name" value="Metal-dependent hydrolases"/>
    <property type="match status" value="1"/>
</dbReference>
<protein>
    <submittedName>
        <fullName evidence="1">PHP domain-containing protein</fullName>
    </submittedName>
</protein>
<dbReference type="PANTHER" id="PTHR42924">
    <property type="entry name" value="EXONUCLEASE"/>
    <property type="match status" value="1"/>
</dbReference>
<name>A0ABR9RL05_9FIRM</name>
<dbReference type="InterPro" id="IPR016195">
    <property type="entry name" value="Pol/histidinol_Pase-like"/>
</dbReference>
<evidence type="ECO:0000313" key="2">
    <source>
        <dbReference type="Proteomes" id="UP000758652"/>
    </source>
</evidence>
<keyword evidence="2" id="KW-1185">Reference proteome</keyword>
<organism evidence="1 2">
    <name type="scientific">Claveliimonas monacensis</name>
    <dbReference type="NCBI Taxonomy" id="2779351"/>
    <lineage>
        <taxon>Bacteria</taxon>
        <taxon>Bacillati</taxon>
        <taxon>Bacillota</taxon>
        <taxon>Clostridia</taxon>
        <taxon>Lachnospirales</taxon>
        <taxon>Lachnospiraceae</taxon>
        <taxon>Claveliimonas</taxon>
    </lineage>
</organism>
<accession>A0ABR9RL05</accession>
<dbReference type="EMBL" id="JADCKL010000005">
    <property type="protein sequence ID" value="MBE5063287.1"/>
    <property type="molecule type" value="Genomic_DNA"/>
</dbReference>
<evidence type="ECO:0000313" key="1">
    <source>
        <dbReference type="EMBL" id="MBE5063287.1"/>
    </source>
</evidence>
<proteinExistence type="predicted"/>
<dbReference type="CDD" id="cd07432">
    <property type="entry name" value="PHP_HisPPase"/>
    <property type="match status" value="1"/>
</dbReference>
<sequence length="518" mass="59790">MFRHRRRWTQHRKQHRRRWTRYKMKETLTFTISRKADNLHREPLQVPCDTENLYIQVDLPDEFRYMSFIIVEDPDGRVRLQKQLAWGEQNLGIGAGPEDTTIGGVPGRIQTGTWQVGLGIFTEYLNQRLGEREGQITMTVSDEKGAVSDPMDTCWVDDGLAISPEKYRWDRICGTKKQWYKGDFHTHTRLSDGKESLESAMKKAQDMEMDFYVPTEHNLMHTGWCNTSLCILPGIEVTTDKGHMNLFGITKMPERIMDIVAHNGEEIVDTYMEETIQEARRNHWITSINHPFLTIWKWLYEQTDLRDIDCLEIINDPTYTDAPDSNEKAVRFLDALWQDGHRIYGVGGSDSHNLVEERYEGADLPSIPGDPATWVYCGDLSPENLMTAVKAGHMCVTRFCKMTPVIHAAGETFLPGDELPEEARTVTIQAVVEGLSEQPEISLVKNGSFEKLEVKELGNGAWEVLAETDLEERQWQWIRLEIRSSKKHLLGYMNPVFKGQKISRYRTFGEINKMMDEP</sequence>
<comment type="caution">
    <text evidence="1">The sequence shown here is derived from an EMBL/GenBank/DDBJ whole genome shotgun (WGS) entry which is preliminary data.</text>
</comment>
<dbReference type="SUPFAM" id="SSF89550">
    <property type="entry name" value="PHP domain-like"/>
    <property type="match status" value="1"/>
</dbReference>
<gene>
    <name evidence="1" type="ORF">INF30_08430</name>
</gene>